<feature type="non-terminal residue" evidence="1">
    <location>
        <position position="1"/>
    </location>
</feature>
<dbReference type="AlphaFoldDB" id="A0A9N9JNM8"/>
<organism evidence="1 2">
    <name type="scientific">Acaulospora morrowiae</name>
    <dbReference type="NCBI Taxonomy" id="94023"/>
    <lineage>
        <taxon>Eukaryota</taxon>
        <taxon>Fungi</taxon>
        <taxon>Fungi incertae sedis</taxon>
        <taxon>Mucoromycota</taxon>
        <taxon>Glomeromycotina</taxon>
        <taxon>Glomeromycetes</taxon>
        <taxon>Diversisporales</taxon>
        <taxon>Acaulosporaceae</taxon>
        <taxon>Acaulospora</taxon>
    </lineage>
</organism>
<evidence type="ECO:0000313" key="2">
    <source>
        <dbReference type="Proteomes" id="UP000789342"/>
    </source>
</evidence>
<feature type="non-terminal residue" evidence="1">
    <location>
        <position position="146"/>
    </location>
</feature>
<sequence length="146" mass="16686">LTERYRDAIFGSVDDARPVARAILTRRLLNLYKNVPKTKKTPDQFAGSGLIRFKQINKDSPQGYLTAPYVWLWIFVEVSNDQADPILRDWEFSDYGEQRALLNPVTSLQAKSWQSFEKFVASFRCLKSAVIEEDELTTISEVHAGA</sequence>
<comment type="caution">
    <text evidence="1">The sequence shown here is derived from an EMBL/GenBank/DDBJ whole genome shotgun (WGS) entry which is preliminary data.</text>
</comment>
<dbReference type="Proteomes" id="UP000789342">
    <property type="component" value="Unassembled WGS sequence"/>
</dbReference>
<accession>A0A9N9JNM8</accession>
<dbReference type="EMBL" id="CAJVPV010060754">
    <property type="protein sequence ID" value="CAG8790304.1"/>
    <property type="molecule type" value="Genomic_DNA"/>
</dbReference>
<dbReference type="OrthoDB" id="2491018at2759"/>
<proteinExistence type="predicted"/>
<name>A0A9N9JNM8_9GLOM</name>
<keyword evidence="2" id="KW-1185">Reference proteome</keyword>
<reference evidence="1" key="1">
    <citation type="submission" date="2021-06" db="EMBL/GenBank/DDBJ databases">
        <authorList>
            <person name="Kallberg Y."/>
            <person name="Tangrot J."/>
            <person name="Rosling A."/>
        </authorList>
    </citation>
    <scope>NUCLEOTIDE SEQUENCE</scope>
    <source>
        <strain evidence="1">CL551</strain>
    </source>
</reference>
<gene>
    <name evidence="1" type="ORF">AMORRO_LOCUS18084</name>
</gene>
<evidence type="ECO:0000313" key="1">
    <source>
        <dbReference type="EMBL" id="CAG8790304.1"/>
    </source>
</evidence>
<protein>
    <submittedName>
        <fullName evidence="1">912_t:CDS:1</fullName>
    </submittedName>
</protein>